<gene>
    <name evidence="7" type="ORF">DI09_219p10</name>
</gene>
<comment type="caution">
    <text evidence="7">The sequence shown here is derived from an EMBL/GenBank/DDBJ whole genome shotgun (WGS) entry which is preliminary data.</text>
</comment>
<feature type="transmembrane region" description="Helical" evidence="6">
    <location>
        <begin position="139"/>
        <end position="157"/>
    </location>
</feature>
<feature type="region of interest" description="Disordered" evidence="5">
    <location>
        <begin position="1"/>
        <end position="55"/>
    </location>
</feature>
<comment type="subcellular location">
    <subcellularLocation>
        <location evidence="1">Membrane</location>
    </subcellularLocation>
</comment>
<evidence type="ECO:0000256" key="2">
    <source>
        <dbReference type="ARBA" id="ARBA00022692"/>
    </source>
</evidence>
<keyword evidence="7" id="KW-0762">Sugar transport</keyword>
<dbReference type="AlphaFoldDB" id="A0A098VTB6"/>
<feature type="non-terminal residue" evidence="7">
    <location>
        <position position="1"/>
    </location>
</feature>
<keyword evidence="3 6" id="KW-1133">Transmembrane helix</keyword>
<accession>A0A098VTB6</accession>
<evidence type="ECO:0000256" key="5">
    <source>
        <dbReference type="SAM" id="MobiDB-lite"/>
    </source>
</evidence>
<dbReference type="Gene3D" id="1.20.1250.20">
    <property type="entry name" value="MFS general substrate transporter like domains"/>
    <property type="match status" value="1"/>
</dbReference>
<dbReference type="Proteomes" id="UP000029725">
    <property type="component" value="Unassembled WGS sequence"/>
</dbReference>
<dbReference type="InterPro" id="IPR036259">
    <property type="entry name" value="MFS_trans_sf"/>
</dbReference>
<dbReference type="GeneID" id="25259054"/>
<evidence type="ECO:0000256" key="6">
    <source>
        <dbReference type="SAM" id="Phobius"/>
    </source>
</evidence>
<evidence type="ECO:0000256" key="1">
    <source>
        <dbReference type="ARBA" id="ARBA00004370"/>
    </source>
</evidence>
<feature type="compositionally biased region" description="Low complexity" evidence="5">
    <location>
        <begin position="1"/>
        <end position="36"/>
    </location>
</feature>
<name>A0A098VTB6_9MICR</name>
<dbReference type="InterPro" id="IPR050549">
    <property type="entry name" value="MFS_Trehalose_Transporter"/>
</dbReference>
<evidence type="ECO:0000256" key="4">
    <source>
        <dbReference type="ARBA" id="ARBA00023136"/>
    </source>
</evidence>
<organism evidence="7 8">
    <name type="scientific">Mitosporidium daphniae</name>
    <dbReference type="NCBI Taxonomy" id="1485682"/>
    <lineage>
        <taxon>Eukaryota</taxon>
        <taxon>Fungi</taxon>
        <taxon>Fungi incertae sedis</taxon>
        <taxon>Microsporidia</taxon>
        <taxon>Mitosporidium</taxon>
    </lineage>
</organism>
<sequence length="254" mass="28405">NPNKNNPNPNKNNPNPNKNNPNPNKNNPNPNKNNPNSNSASPLRKPRPKSKPDKGFKRGIKIFKILVGLYIFQQFSFINEYFSCTEEMFDDLPNIYIFLGVANFAGTFLNVAIEALKGWKKEGSNCLVNLAESVDMKHIYVTSLAGCAISSLLLLLISFLKNIASIKSAAAFGFIFCFSFGFGPSPWMIVPRILLPSLQEDYDSFGSTLNWLCAFIITFTATGILPFFKKISLLFLSPFCLFLNLTMGHLLLKF</sequence>
<keyword evidence="7" id="KW-0813">Transport</keyword>
<reference evidence="7 8" key="1">
    <citation type="submission" date="2014-04" db="EMBL/GenBank/DDBJ databases">
        <title>A new species of microsporidia sheds light on the evolution of extreme parasitism.</title>
        <authorList>
            <person name="Haag K.L."/>
            <person name="James T.Y."/>
            <person name="Larsson R."/>
            <person name="Schaer T.M."/>
            <person name="Refardt D."/>
            <person name="Pombert J.-F."/>
            <person name="Ebert D."/>
        </authorList>
    </citation>
    <scope>NUCLEOTIDE SEQUENCE [LARGE SCALE GENOMIC DNA]</scope>
    <source>
        <strain evidence="7 8">UGP3</strain>
        <tissue evidence="7">Spores</tissue>
    </source>
</reference>
<dbReference type="PANTHER" id="PTHR48021">
    <property type="match status" value="1"/>
</dbReference>
<dbReference type="InterPro" id="IPR005828">
    <property type="entry name" value="MFS_sugar_transport-like"/>
</dbReference>
<dbReference type="RefSeq" id="XP_013238495.1">
    <property type="nucleotide sequence ID" value="XM_013383041.1"/>
</dbReference>
<dbReference type="VEuPathDB" id="MicrosporidiaDB:DI09_219p10"/>
<feature type="transmembrane region" description="Helical" evidence="6">
    <location>
        <begin position="169"/>
        <end position="189"/>
    </location>
</feature>
<dbReference type="GO" id="GO:0016020">
    <property type="term" value="C:membrane"/>
    <property type="evidence" value="ECO:0007669"/>
    <property type="project" value="UniProtKB-SubCell"/>
</dbReference>
<dbReference type="GO" id="GO:0022857">
    <property type="term" value="F:transmembrane transporter activity"/>
    <property type="evidence" value="ECO:0007669"/>
    <property type="project" value="InterPro"/>
</dbReference>
<dbReference type="PANTHER" id="PTHR48021:SF1">
    <property type="entry name" value="GH07001P-RELATED"/>
    <property type="match status" value="1"/>
</dbReference>
<dbReference type="HOGENOM" id="CLU_1096471_0_0_1"/>
<evidence type="ECO:0000256" key="3">
    <source>
        <dbReference type="ARBA" id="ARBA00022989"/>
    </source>
</evidence>
<keyword evidence="8" id="KW-1185">Reference proteome</keyword>
<dbReference type="EMBL" id="JMKJ01000132">
    <property type="protein sequence ID" value="KGG52059.1"/>
    <property type="molecule type" value="Genomic_DNA"/>
</dbReference>
<evidence type="ECO:0000313" key="8">
    <source>
        <dbReference type="Proteomes" id="UP000029725"/>
    </source>
</evidence>
<evidence type="ECO:0000313" key="7">
    <source>
        <dbReference type="EMBL" id="KGG52059.1"/>
    </source>
</evidence>
<dbReference type="SUPFAM" id="SSF103473">
    <property type="entry name" value="MFS general substrate transporter"/>
    <property type="match status" value="1"/>
</dbReference>
<dbReference type="Pfam" id="PF00083">
    <property type="entry name" value="Sugar_tr"/>
    <property type="match status" value="1"/>
</dbReference>
<feature type="transmembrane region" description="Helical" evidence="6">
    <location>
        <begin position="233"/>
        <end position="252"/>
    </location>
</feature>
<protein>
    <submittedName>
        <fullName evidence="7">Sugar transporter</fullName>
    </submittedName>
</protein>
<keyword evidence="4 6" id="KW-0472">Membrane</keyword>
<keyword evidence="2 6" id="KW-0812">Transmembrane</keyword>
<feature type="transmembrane region" description="Helical" evidence="6">
    <location>
        <begin position="94"/>
        <end position="113"/>
    </location>
</feature>
<proteinExistence type="predicted"/>
<feature type="transmembrane region" description="Helical" evidence="6">
    <location>
        <begin position="209"/>
        <end position="228"/>
    </location>
</feature>